<dbReference type="PANTHER" id="PTHR24060">
    <property type="entry name" value="METABOTROPIC GLUTAMATE RECEPTOR"/>
    <property type="match status" value="1"/>
</dbReference>
<evidence type="ECO:0000259" key="10">
    <source>
        <dbReference type="PROSITE" id="PS50259"/>
    </source>
</evidence>
<keyword evidence="9" id="KW-0732">Signal</keyword>
<comment type="subcellular location">
    <subcellularLocation>
        <location evidence="1">Membrane</location>
        <topology evidence="1">Multi-pass membrane protein</topology>
    </subcellularLocation>
</comment>
<dbReference type="InterPro" id="IPR001828">
    <property type="entry name" value="ANF_lig-bd_rcpt"/>
</dbReference>
<dbReference type="CDD" id="cd13953">
    <property type="entry name" value="7tm_classC_mGluR-like"/>
    <property type="match status" value="1"/>
</dbReference>
<keyword evidence="6" id="KW-0325">Glycoprotein</keyword>
<keyword evidence="2 8" id="KW-0812">Transmembrane</keyword>
<dbReference type="Pfam" id="PF00003">
    <property type="entry name" value="7tm_3"/>
    <property type="match status" value="1"/>
</dbReference>
<feature type="transmembrane region" description="Helical" evidence="8">
    <location>
        <begin position="658"/>
        <end position="679"/>
    </location>
</feature>
<dbReference type="AlphaFoldDB" id="A0AAN8Q0T5"/>
<feature type="region of interest" description="Disordered" evidence="7">
    <location>
        <begin position="954"/>
        <end position="992"/>
    </location>
</feature>
<protein>
    <recommendedName>
        <fullName evidence="10">G-protein coupled receptors family 3 profile domain-containing protein</fullName>
    </recommendedName>
</protein>
<keyword evidence="3 8" id="KW-1133">Transmembrane helix</keyword>
<feature type="compositionally biased region" description="Polar residues" evidence="7">
    <location>
        <begin position="980"/>
        <end position="992"/>
    </location>
</feature>
<dbReference type="InterPro" id="IPR050726">
    <property type="entry name" value="mGluR"/>
</dbReference>
<evidence type="ECO:0000256" key="9">
    <source>
        <dbReference type="SAM" id="SignalP"/>
    </source>
</evidence>
<dbReference type="CDD" id="cd06350">
    <property type="entry name" value="PBP1_GPCR_family_C-like"/>
    <property type="match status" value="1"/>
</dbReference>
<keyword evidence="4 8" id="KW-0472">Membrane</keyword>
<dbReference type="PROSITE" id="PS50259">
    <property type="entry name" value="G_PROTEIN_RECEP_F3_4"/>
    <property type="match status" value="1"/>
</dbReference>
<evidence type="ECO:0000256" key="5">
    <source>
        <dbReference type="ARBA" id="ARBA00023170"/>
    </source>
</evidence>
<feature type="transmembrane region" description="Helical" evidence="8">
    <location>
        <begin position="700"/>
        <end position="722"/>
    </location>
</feature>
<feature type="transmembrane region" description="Helical" evidence="8">
    <location>
        <begin position="798"/>
        <end position="819"/>
    </location>
</feature>
<dbReference type="SUPFAM" id="SSF53822">
    <property type="entry name" value="Periplasmic binding protein-like I"/>
    <property type="match status" value="1"/>
</dbReference>
<dbReference type="InterPro" id="IPR017978">
    <property type="entry name" value="GPCR_3_C"/>
</dbReference>
<dbReference type="EMBL" id="JAZGQO010000002">
    <property type="protein sequence ID" value="KAK6192483.1"/>
    <property type="molecule type" value="Genomic_DNA"/>
</dbReference>
<evidence type="ECO:0000313" key="11">
    <source>
        <dbReference type="EMBL" id="KAK6192483.1"/>
    </source>
</evidence>
<gene>
    <name evidence="11" type="ORF">SNE40_003940</name>
</gene>
<feature type="domain" description="G-protein coupled receptors family 3 profile" evidence="10">
    <location>
        <begin position="625"/>
        <end position="860"/>
    </location>
</feature>
<name>A0AAN8Q0T5_PATCE</name>
<feature type="signal peptide" evidence="9">
    <location>
        <begin position="1"/>
        <end position="20"/>
    </location>
</feature>
<evidence type="ECO:0000256" key="7">
    <source>
        <dbReference type="SAM" id="MobiDB-lite"/>
    </source>
</evidence>
<evidence type="ECO:0000256" key="2">
    <source>
        <dbReference type="ARBA" id="ARBA00022692"/>
    </source>
</evidence>
<feature type="transmembrane region" description="Helical" evidence="8">
    <location>
        <begin position="768"/>
        <end position="786"/>
    </location>
</feature>
<dbReference type="InterPro" id="IPR000337">
    <property type="entry name" value="GPCR_3"/>
</dbReference>
<reference evidence="11 12" key="1">
    <citation type="submission" date="2024-01" db="EMBL/GenBank/DDBJ databases">
        <title>The genome of the rayed Mediterranean limpet Patella caerulea (Linnaeus, 1758).</title>
        <authorList>
            <person name="Anh-Thu Weber A."/>
            <person name="Halstead-Nussloch G."/>
        </authorList>
    </citation>
    <scope>NUCLEOTIDE SEQUENCE [LARGE SCALE GENOMIC DNA]</scope>
    <source>
        <strain evidence="11">AATW-2023a</strain>
        <tissue evidence="11">Whole specimen</tissue>
    </source>
</reference>
<evidence type="ECO:0000256" key="1">
    <source>
        <dbReference type="ARBA" id="ARBA00004141"/>
    </source>
</evidence>
<dbReference type="Pfam" id="PF01094">
    <property type="entry name" value="ANF_receptor"/>
    <property type="match status" value="1"/>
</dbReference>
<dbReference type="InterPro" id="IPR028082">
    <property type="entry name" value="Peripla_BP_I"/>
</dbReference>
<organism evidence="11 12">
    <name type="scientific">Patella caerulea</name>
    <name type="common">Rayed Mediterranean limpet</name>
    <dbReference type="NCBI Taxonomy" id="87958"/>
    <lineage>
        <taxon>Eukaryota</taxon>
        <taxon>Metazoa</taxon>
        <taxon>Spiralia</taxon>
        <taxon>Lophotrochozoa</taxon>
        <taxon>Mollusca</taxon>
        <taxon>Gastropoda</taxon>
        <taxon>Patellogastropoda</taxon>
        <taxon>Patelloidea</taxon>
        <taxon>Patellidae</taxon>
        <taxon>Patella</taxon>
    </lineage>
</organism>
<keyword evidence="12" id="KW-1185">Reference proteome</keyword>
<dbReference type="GO" id="GO:0016020">
    <property type="term" value="C:membrane"/>
    <property type="evidence" value="ECO:0007669"/>
    <property type="project" value="UniProtKB-SubCell"/>
</dbReference>
<proteinExistence type="predicted"/>
<feature type="chain" id="PRO_5042835625" description="G-protein coupled receptors family 3 profile domain-containing protein" evidence="9">
    <location>
        <begin position="21"/>
        <end position="992"/>
    </location>
</feature>
<evidence type="ECO:0000256" key="8">
    <source>
        <dbReference type="SAM" id="Phobius"/>
    </source>
</evidence>
<dbReference type="GO" id="GO:0004930">
    <property type="term" value="F:G protein-coupled receptor activity"/>
    <property type="evidence" value="ECO:0007669"/>
    <property type="project" value="InterPro"/>
</dbReference>
<keyword evidence="5" id="KW-0675">Receptor</keyword>
<dbReference type="Gene3D" id="3.40.50.2300">
    <property type="match status" value="2"/>
</dbReference>
<accession>A0AAN8Q0T5</accession>
<sequence>MQVWVIRTVLSAVLVSMCFAVEECPATVDDCLYQNVAMLKSARNDPTDHYYIGGMFGVHEQGYDAYSCSNAIRTRGIVNLEAFLWSIKKFSSLNPTPGIDVGGVAFDSCSRKEQTIENVMSFAHCNLRPMGVDRRHLLAYVGPDRSSEALAISSVMADLNITYISHAATSPELSDSTKHPFFLRTAPSDIHDAVIMANMLGVAGAEFAILLYLDNDYGRAGSMKFQEEINNKKDVCIGQSMAVTPSPSDAEIIQIVQNLQKYQEMRYVVLFMDAAHARMILEAVNSRPAIASKFIFIGTSSWGRSPDVIRGLIPTANNSIVMSHVVSNTYTQYVEEFKAHWAGLRPDARTDGVVNPWLMEYFQQEYNCRFDINGAGKCNTTVNRLSDDVIDVYVPYTIMAVEAIIKGVKAAAEEKCSGNNLCSDLLNLENQGTVIYEKIKETGMMVFNSTRDADGKYVSGDVSLQNSAYNIYTVTKTGDFDLVYRYKPSESTTLLDRVKFLDENIYRKGQCSETLCPVCKAESTVAPTTPEVTTPRPADTTTDPTLGGTRAMVYYPIRQEITGAFATQPRTEAEYMTRFEIGQKWIIPIGVLAGLGIFAVIVFEIYVMYKLLGTQQSHKWRTVWLGQLLLFGIFLSYLTLFAYLPIPTKATCGITRFGIGISYAIMFSVLLVKLMVILTSKSSESLLPGDIESPNYLKGIYQFLMFMFAVGVQVVIGIQWLITVPPEAIQVFDNRGEPYWICNHYTWAAGSGWENMASFVRTEFENHVLSLIYIMVLILITTILALRAHGIITNNRESVFIGISAGFSIPIWLAWTLVGGLNRDHMFAQEFGDACIAFGLFLNATLILFAMFLPKVRQLVNMGVEGIYFEDDRETVYNESVIMPPPSYKSRPNSNSLIYVNTPGMYTDPQIISNGDPGGNHIRYSQAGSVYSSPPGMYRKAESTIGPSSKVLRVTGDLTGKHRRPQSDYGYGRRSEKGTLTRSRSHQNIGAL</sequence>
<feature type="transmembrane region" description="Helical" evidence="8">
    <location>
        <begin position="831"/>
        <end position="853"/>
    </location>
</feature>
<feature type="transmembrane region" description="Helical" evidence="8">
    <location>
        <begin position="628"/>
        <end position="646"/>
    </location>
</feature>
<evidence type="ECO:0000256" key="3">
    <source>
        <dbReference type="ARBA" id="ARBA00022989"/>
    </source>
</evidence>
<feature type="transmembrane region" description="Helical" evidence="8">
    <location>
        <begin position="585"/>
        <end position="607"/>
    </location>
</feature>
<evidence type="ECO:0000256" key="4">
    <source>
        <dbReference type="ARBA" id="ARBA00023136"/>
    </source>
</evidence>
<evidence type="ECO:0000256" key="6">
    <source>
        <dbReference type="ARBA" id="ARBA00023180"/>
    </source>
</evidence>
<evidence type="ECO:0000313" key="12">
    <source>
        <dbReference type="Proteomes" id="UP001347796"/>
    </source>
</evidence>
<dbReference type="Proteomes" id="UP001347796">
    <property type="component" value="Unassembled WGS sequence"/>
</dbReference>
<comment type="caution">
    <text evidence="11">The sequence shown here is derived from an EMBL/GenBank/DDBJ whole genome shotgun (WGS) entry which is preliminary data.</text>
</comment>
<dbReference type="PRINTS" id="PR00248">
    <property type="entry name" value="GPCRMGR"/>
</dbReference>